<dbReference type="RefSeq" id="WP_132037556.1">
    <property type="nucleotide sequence ID" value="NZ_QWDN01000009.1"/>
</dbReference>
<evidence type="ECO:0000313" key="2">
    <source>
        <dbReference type="EMBL" id="TEB42300.1"/>
    </source>
</evidence>
<dbReference type="OrthoDB" id="1029582at2"/>
<sequence>MKNIILVFLFLSFYETGTAQTYIPTLKNSTELQYICKLHGQTRTLQLTAEIADHKLTFKLETRGVKSSIVMLSEAVKNGNALSFNQGEYAPILNLKPTETFFMISQSAYEDLVKNNSFVYNNTTYVLDKNQNKDSVSIDGKFVDALHVIAQIDETEMWIVKNPEFPLICKIIKNPLGINFTLVKVMDTIN</sequence>
<reference evidence="1" key="3">
    <citation type="submission" date="2019-03" db="EMBL/GenBank/DDBJ databases">
        <authorList>
            <person name="Whitman W."/>
            <person name="Huntemann M."/>
            <person name="Clum A."/>
            <person name="Pillay M."/>
            <person name="Palaniappan K."/>
            <person name="Varghese N."/>
            <person name="Mikhailova N."/>
            <person name="Stamatis D."/>
            <person name="Reddy T."/>
            <person name="Daum C."/>
            <person name="Shapiro N."/>
            <person name="Ivanova N."/>
            <person name="Kyrpides N."/>
            <person name="Woyke T."/>
        </authorList>
    </citation>
    <scope>NUCLEOTIDE SEQUENCE</scope>
    <source>
        <strain evidence="1">P5626</strain>
    </source>
</reference>
<evidence type="ECO:0000313" key="3">
    <source>
        <dbReference type="Proteomes" id="UP000295270"/>
    </source>
</evidence>
<protein>
    <submittedName>
        <fullName evidence="2">Uncharacterized protein</fullName>
    </submittedName>
</protein>
<dbReference type="Proteomes" id="UP000298340">
    <property type="component" value="Unassembled WGS sequence"/>
</dbReference>
<evidence type="ECO:0000313" key="4">
    <source>
        <dbReference type="Proteomes" id="UP000298340"/>
    </source>
</evidence>
<reference evidence="1 3" key="1">
    <citation type="journal article" date="2015" name="Stand. Genomic Sci.">
        <title>Genomic Encyclopedia of Bacterial and Archaeal Type Strains, Phase III: the genomes of soil and plant-associated and newly described type strains.</title>
        <authorList>
            <person name="Whitman W.B."/>
            <person name="Woyke T."/>
            <person name="Klenk H.P."/>
            <person name="Zhou Y."/>
            <person name="Lilburn T.G."/>
            <person name="Beck B.J."/>
            <person name="De Vos P."/>
            <person name="Vandamme P."/>
            <person name="Eisen J.A."/>
            <person name="Garrity G."/>
            <person name="Hugenholtz P."/>
            <person name="Kyrpides N.C."/>
        </authorList>
    </citation>
    <scope>NUCLEOTIDE SEQUENCE [LARGE SCALE GENOMIC DNA]</scope>
    <source>
        <strain evidence="1 3">P5626</strain>
    </source>
</reference>
<reference evidence="2 4" key="2">
    <citation type="journal article" date="2018" name="Syst. Appl. Microbiol.">
        <title>Flavobacterium circumlabens sp. nov. and Flavobacterium cupreum sp. nov., two psychrotrophic species isolated from Antarctic environmental samples.</title>
        <authorList>
            <person name="Kralova S."/>
            <person name="Busse H.J."/>
            <person name="Svec P."/>
            <person name="Maslanova I."/>
            <person name="Stankova E."/>
            <person name="Bartak M."/>
            <person name="Sedlacek I."/>
        </authorList>
    </citation>
    <scope>NUCLEOTIDE SEQUENCE [LARGE SCALE GENOMIC DNA]</scope>
    <source>
        <strain evidence="2 4">CCM 8828</strain>
    </source>
</reference>
<dbReference type="Proteomes" id="UP000295270">
    <property type="component" value="Unassembled WGS sequence"/>
</dbReference>
<organism evidence="2 4">
    <name type="scientific">Flavobacterium circumlabens</name>
    <dbReference type="NCBI Taxonomy" id="2133765"/>
    <lineage>
        <taxon>Bacteria</taxon>
        <taxon>Pseudomonadati</taxon>
        <taxon>Bacteroidota</taxon>
        <taxon>Flavobacteriia</taxon>
        <taxon>Flavobacteriales</taxon>
        <taxon>Flavobacteriaceae</taxon>
        <taxon>Flavobacterium</taxon>
    </lineage>
</organism>
<comment type="caution">
    <text evidence="2">The sequence shown here is derived from an EMBL/GenBank/DDBJ whole genome shotgun (WGS) entry which is preliminary data.</text>
</comment>
<gene>
    <name evidence="2" type="ORF">D0809_20595</name>
    <name evidence="1" type="ORF">EV142_109139</name>
</gene>
<proteinExistence type="predicted"/>
<accession>A0A4Y7U797</accession>
<dbReference type="EMBL" id="SLWA01000009">
    <property type="protein sequence ID" value="TCN53156.1"/>
    <property type="molecule type" value="Genomic_DNA"/>
</dbReference>
<dbReference type="AlphaFoldDB" id="A0A4Y7U797"/>
<keyword evidence="3" id="KW-1185">Reference proteome</keyword>
<name>A0A4Y7U797_9FLAO</name>
<dbReference type="EMBL" id="QWDN01000009">
    <property type="protein sequence ID" value="TEB42300.1"/>
    <property type="molecule type" value="Genomic_DNA"/>
</dbReference>
<evidence type="ECO:0000313" key="1">
    <source>
        <dbReference type="EMBL" id="TCN53156.1"/>
    </source>
</evidence>